<dbReference type="AlphaFoldDB" id="A0A820H2Y5"/>
<accession>A0A820H2Y5</accession>
<dbReference type="EMBL" id="CAJOBE010029912">
    <property type="protein sequence ID" value="CAF4287151.1"/>
    <property type="molecule type" value="Genomic_DNA"/>
</dbReference>
<name>A0A820H2Y5_9BILA</name>
<feature type="compositionally biased region" description="Basic and acidic residues" evidence="1">
    <location>
        <begin position="36"/>
        <end position="57"/>
    </location>
</feature>
<protein>
    <submittedName>
        <fullName evidence="2">Uncharacterized protein</fullName>
    </submittedName>
</protein>
<feature type="non-terminal residue" evidence="2">
    <location>
        <position position="57"/>
    </location>
</feature>
<organism evidence="2 3">
    <name type="scientific">Rotaria sordida</name>
    <dbReference type="NCBI Taxonomy" id="392033"/>
    <lineage>
        <taxon>Eukaryota</taxon>
        <taxon>Metazoa</taxon>
        <taxon>Spiralia</taxon>
        <taxon>Gnathifera</taxon>
        <taxon>Rotifera</taxon>
        <taxon>Eurotatoria</taxon>
        <taxon>Bdelloidea</taxon>
        <taxon>Philodinida</taxon>
        <taxon>Philodinidae</taxon>
        <taxon>Rotaria</taxon>
    </lineage>
</organism>
<dbReference type="Proteomes" id="UP000663874">
    <property type="component" value="Unassembled WGS sequence"/>
</dbReference>
<comment type="caution">
    <text evidence="2">The sequence shown here is derived from an EMBL/GenBank/DDBJ whole genome shotgun (WGS) entry which is preliminary data.</text>
</comment>
<feature type="region of interest" description="Disordered" evidence="1">
    <location>
        <begin position="31"/>
        <end position="57"/>
    </location>
</feature>
<reference evidence="2" key="1">
    <citation type="submission" date="2021-02" db="EMBL/GenBank/DDBJ databases">
        <authorList>
            <person name="Nowell W R."/>
        </authorList>
    </citation>
    <scope>NUCLEOTIDE SEQUENCE</scope>
</reference>
<evidence type="ECO:0000256" key="1">
    <source>
        <dbReference type="SAM" id="MobiDB-lite"/>
    </source>
</evidence>
<gene>
    <name evidence="2" type="ORF">FNK824_LOCUS40124</name>
</gene>
<evidence type="ECO:0000313" key="3">
    <source>
        <dbReference type="Proteomes" id="UP000663874"/>
    </source>
</evidence>
<evidence type="ECO:0000313" key="2">
    <source>
        <dbReference type="EMBL" id="CAF4287151.1"/>
    </source>
</evidence>
<sequence length="57" mass="6749">MVVNDLKTIKTNTFISIIIIYSVDISISPTRPRRFHHDDRKQTSIENKNKDIEMFNN</sequence>
<proteinExistence type="predicted"/>